<organism evidence="2 3">
    <name type="scientific">Cytospora chrysosperma</name>
    <name type="common">Cytospora canker fungus</name>
    <name type="synonym">Sphaeria chrysosperma</name>
    <dbReference type="NCBI Taxonomy" id="252740"/>
    <lineage>
        <taxon>Eukaryota</taxon>
        <taxon>Fungi</taxon>
        <taxon>Dikarya</taxon>
        <taxon>Ascomycota</taxon>
        <taxon>Pezizomycotina</taxon>
        <taxon>Sordariomycetes</taxon>
        <taxon>Sordariomycetidae</taxon>
        <taxon>Diaporthales</taxon>
        <taxon>Cytosporaceae</taxon>
        <taxon>Cytospora</taxon>
    </lineage>
</organism>
<proteinExistence type="predicted"/>
<keyword evidence="1" id="KW-0812">Transmembrane</keyword>
<name>A0A423VC37_CYTCH</name>
<keyword evidence="1" id="KW-1133">Transmembrane helix</keyword>
<evidence type="ECO:0000256" key="1">
    <source>
        <dbReference type="SAM" id="Phobius"/>
    </source>
</evidence>
<gene>
    <name evidence="2" type="ORF">VSDG_09341</name>
</gene>
<comment type="caution">
    <text evidence="2">The sequence shown here is derived from an EMBL/GenBank/DDBJ whole genome shotgun (WGS) entry which is preliminary data.</text>
</comment>
<reference evidence="2 3" key="1">
    <citation type="submission" date="2015-09" db="EMBL/GenBank/DDBJ databases">
        <title>Host preference determinants of Valsa canker pathogens revealed by comparative genomics.</title>
        <authorList>
            <person name="Yin Z."/>
            <person name="Huang L."/>
        </authorList>
    </citation>
    <scope>NUCLEOTIDE SEQUENCE [LARGE SCALE GENOMIC DNA]</scope>
    <source>
        <strain evidence="2 3">YSFL</strain>
    </source>
</reference>
<protein>
    <submittedName>
        <fullName evidence="2">Uncharacterized protein</fullName>
    </submittedName>
</protein>
<keyword evidence="1" id="KW-0472">Membrane</keyword>
<evidence type="ECO:0000313" key="2">
    <source>
        <dbReference type="EMBL" id="ROV88526.1"/>
    </source>
</evidence>
<accession>A0A423VC37</accession>
<keyword evidence="3" id="KW-1185">Reference proteome</keyword>
<dbReference type="OrthoDB" id="4833021at2759"/>
<dbReference type="Proteomes" id="UP000284375">
    <property type="component" value="Unassembled WGS sequence"/>
</dbReference>
<dbReference type="EMBL" id="LJZO01000066">
    <property type="protein sequence ID" value="ROV88526.1"/>
    <property type="molecule type" value="Genomic_DNA"/>
</dbReference>
<feature type="transmembrane region" description="Helical" evidence="1">
    <location>
        <begin position="28"/>
        <end position="54"/>
    </location>
</feature>
<evidence type="ECO:0000313" key="3">
    <source>
        <dbReference type="Proteomes" id="UP000284375"/>
    </source>
</evidence>
<sequence>MASSLYEIGSVVRSRMTGWNVVTNSTSWIVQLISWFFITLALSFFLPLAGLVLFDFCLWLWRMAWPPTTTATIITTRGSRRRESLSHPVTTS</sequence>
<dbReference type="AlphaFoldDB" id="A0A423VC37"/>